<proteinExistence type="predicted"/>
<dbReference type="Proteomes" id="UP000826656">
    <property type="component" value="Unassembled WGS sequence"/>
</dbReference>
<comment type="caution">
    <text evidence="1">The sequence shown here is derived from an EMBL/GenBank/DDBJ whole genome shotgun (WGS) entry which is preliminary data.</text>
</comment>
<protein>
    <submittedName>
        <fullName evidence="1">Uncharacterized protein</fullName>
    </submittedName>
</protein>
<accession>A0ABQ7W0I1</accession>
<evidence type="ECO:0000313" key="2">
    <source>
        <dbReference type="Proteomes" id="UP000826656"/>
    </source>
</evidence>
<name>A0ABQ7W0I1_SOLTU</name>
<keyword evidence="2" id="KW-1185">Reference proteome</keyword>
<sequence length="118" mass="13693">MKSPSASVIDGVFCSLDDSLQITVYDSIHKCFWALKLPDDMETGKVWVKKYVGNVANTVLQCPEDFGLEGYNWFEMTSIAIHPTVPHMFYLSFLGCRPTQYFKFFPYEWHQWPPNSLI</sequence>
<reference evidence="1 2" key="1">
    <citation type="journal article" date="2021" name="bioRxiv">
        <title>Chromosome-scale and haplotype-resolved genome assembly of a tetraploid potato cultivar.</title>
        <authorList>
            <person name="Sun H."/>
            <person name="Jiao W.-B."/>
            <person name="Krause K."/>
            <person name="Campoy J.A."/>
            <person name="Goel M."/>
            <person name="Folz-Donahue K."/>
            <person name="Kukat C."/>
            <person name="Huettel B."/>
            <person name="Schneeberger K."/>
        </authorList>
    </citation>
    <scope>NUCLEOTIDE SEQUENCE [LARGE SCALE GENOMIC DNA]</scope>
    <source>
        <strain evidence="1">SolTubOtavaFocal</strain>
        <tissue evidence="1">Leaves</tissue>
    </source>
</reference>
<evidence type="ECO:0000313" key="1">
    <source>
        <dbReference type="EMBL" id="KAH0774259.1"/>
    </source>
</evidence>
<gene>
    <name evidence="1" type="ORF">KY290_011396</name>
</gene>
<dbReference type="EMBL" id="JAIVGD010000005">
    <property type="protein sequence ID" value="KAH0774259.1"/>
    <property type="molecule type" value="Genomic_DNA"/>
</dbReference>
<organism evidence="1 2">
    <name type="scientific">Solanum tuberosum</name>
    <name type="common">Potato</name>
    <dbReference type="NCBI Taxonomy" id="4113"/>
    <lineage>
        <taxon>Eukaryota</taxon>
        <taxon>Viridiplantae</taxon>
        <taxon>Streptophyta</taxon>
        <taxon>Embryophyta</taxon>
        <taxon>Tracheophyta</taxon>
        <taxon>Spermatophyta</taxon>
        <taxon>Magnoliopsida</taxon>
        <taxon>eudicotyledons</taxon>
        <taxon>Gunneridae</taxon>
        <taxon>Pentapetalae</taxon>
        <taxon>asterids</taxon>
        <taxon>lamiids</taxon>
        <taxon>Solanales</taxon>
        <taxon>Solanaceae</taxon>
        <taxon>Solanoideae</taxon>
        <taxon>Solaneae</taxon>
        <taxon>Solanum</taxon>
    </lineage>
</organism>